<feature type="binding site" evidence="8">
    <location>
        <begin position="48"/>
        <end position="49"/>
    </location>
    <ligand>
        <name>substrate</name>
    </ligand>
</feature>
<dbReference type="HOGENOM" id="CLU_052344_1_0_9"/>
<evidence type="ECO:0000256" key="2">
    <source>
        <dbReference type="ARBA" id="ARBA00013090"/>
    </source>
</evidence>
<feature type="binding site" evidence="8">
    <location>
        <begin position="192"/>
        <end position="193"/>
    </location>
    <ligand>
        <name>substrate</name>
    </ligand>
</feature>
<feature type="binding site" evidence="8">
    <location>
        <begin position="16"/>
        <end position="17"/>
    </location>
    <ligand>
        <name>substrate</name>
    </ligand>
</feature>
<evidence type="ECO:0000256" key="1">
    <source>
        <dbReference type="ARBA" id="ARBA00001602"/>
    </source>
</evidence>
<dbReference type="Pfam" id="PF01177">
    <property type="entry name" value="Asp_Glu_race"/>
    <property type="match status" value="1"/>
</dbReference>
<dbReference type="Proteomes" id="UP000007041">
    <property type="component" value="Chromosome"/>
</dbReference>
<dbReference type="EC" id="5.1.1.3" evidence="2 8"/>
<dbReference type="FunFam" id="3.40.50.1860:FF:000002">
    <property type="entry name" value="Glutamate racemase"/>
    <property type="match status" value="1"/>
</dbReference>
<comment type="pathway">
    <text evidence="8">Cell wall biogenesis; peptidoglycan biosynthesis.</text>
</comment>
<dbReference type="PANTHER" id="PTHR21198:SF3">
    <property type="entry name" value="GLUTAMATE RACEMASE"/>
    <property type="match status" value="1"/>
</dbReference>
<evidence type="ECO:0000256" key="7">
    <source>
        <dbReference type="ARBA" id="ARBA00070053"/>
    </source>
</evidence>
<dbReference type="NCBIfam" id="TIGR00067">
    <property type="entry name" value="glut_race"/>
    <property type="match status" value="1"/>
</dbReference>
<evidence type="ECO:0000256" key="8">
    <source>
        <dbReference type="HAMAP-Rule" id="MF_00258"/>
    </source>
</evidence>
<dbReference type="UniPathway" id="UPA00219"/>
<comment type="similarity">
    <text evidence="8">Belongs to the aspartate/glutamate racemases family.</text>
</comment>
<proteinExistence type="inferred from homology"/>
<comment type="catalytic activity">
    <reaction evidence="1 8">
        <text>L-glutamate = D-glutamate</text>
        <dbReference type="Rhea" id="RHEA:12813"/>
        <dbReference type="ChEBI" id="CHEBI:29985"/>
        <dbReference type="ChEBI" id="CHEBI:29986"/>
        <dbReference type="EC" id="5.1.1.3"/>
    </reaction>
</comment>
<protein>
    <recommendedName>
        <fullName evidence="7 8">Glutamate racemase</fullName>
        <ecNumber evidence="2 8">5.1.1.3</ecNumber>
    </recommendedName>
</protein>
<evidence type="ECO:0000313" key="9">
    <source>
        <dbReference type="EMBL" id="CBH22518.1"/>
    </source>
</evidence>
<dbReference type="GO" id="GO:0071555">
    <property type="term" value="P:cell wall organization"/>
    <property type="evidence" value="ECO:0007669"/>
    <property type="project" value="UniProtKB-KW"/>
</dbReference>
<evidence type="ECO:0000256" key="3">
    <source>
        <dbReference type="ARBA" id="ARBA00022960"/>
    </source>
</evidence>
<dbReference type="EMBL" id="FP565809">
    <property type="protein sequence ID" value="CBH22518.1"/>
    <property type="molecule type" value="Genomic_DNA"/>
</dbReference>
<dbReference type="GO" id="GO:0009252">
    <property type="term" value="P:peptidoglycan biosynthetic process"/>
    <property type="evidence" value="ECO:0007669"/>
    <property type="project" value="UniProtKB-UniRule"/>
</dbReference>
<keyword evidence="5 8" id="KW-0413">Isomerase</keyword>
<keyword evidence="6 8" id="KW-0961">Cell wall biogenesis/degradation</keyword>
<organism evidence="9 10">
    <name type="scientific">Acetoanaerobium sticklandii (strain ATCC 12662 / DSM 519 / JCM 1433 / CCUG 9281 / NCIMB 10654 / HF)</name>
    <name type="common">Clostridium sticklandii</name>
    <dbReference type="NCBI Taxonomy" id="499177"/>
    <lineage>
        <taxon>Bacteria</taxon>
        <taxon>Bacillati</taxon>
        <taxon>Bacillota</taxon>
        <taxon>Clostridia</taxon>
        <taxon>Peptostreptococcales</taxon>
        <taxon>Filifactoraceae</taxon>
        <taxon>Acetoanaerobium</taxon>
    </lineage>
</organism>
<dbReference type="InterPro" id="IPR018187">
    <property type="entry name" value="Asp/Glu_racemase_AS_1"/>
</dbReference>
<accession>E3PV65</accession>
<dbReference type="STRING" id="1511.CLOST_2401"/>
<dbReference type="PANTHER" id="PTHR21198">
    <property type="entry name" value="GLUTAMATE RACEMASE"/>
    <property type="match status" value="1"/>
</dbReference>
<dbReference type="InterPro" id="IPR001920">
    <property type="entry name" value="Asp/Glu_race"/>
</dbReference>
<keyword evidence="3 8" id="KW-0133">Cell shape</keyword>
<feature type="active site" description="Proton donor/acceptor" evidence="8">
    <location>
        <position position="191"/>
    </location>
</feature>
<dbReference type="KEGG" id="cst:CLOST_2401"/>
<feature type="binding site" evidence="8">
    <location>
        <begin position="80"/>
        <end position="81"/>
    </location>
    <ligand>
        <name>substrate</name>
    </ligand>
</feature>
<gene>
    <name evidence="9" type="primary">yrpC</name>
    <name evidence="8" type="synonym">murI</name>
    <name evidence="9" type="ordered locus">CLOST_2401</name>
</gene>
<dbReference type="eggNOG" id="COG0796">
    <property type="taxonomic scope" value="Bacteria"/>
</dbReference>
<dbReference type="PROSITE" id="PS00923">
    <property type="entry name" value="ASP_GLU_RACEMASE_1"/>
    <property type="match status" value="1"/>
</dbReference>
<dbReference type="Gene3D" id="3.40.50.1860">
    <property type="match status" value="2"/>
</dbReference>
<sequence length="274" mass="31537">MKMSNKEERYKIGFFDSGIGGLTVLHKALEMMPLEDYIYYADTENQPYGIKTKAEVRELVFKAMDFIVSKNVKAIVVACNTATSVAIEDLRKKYDIPIIGMEPAVKPAVRYTDIENKKVLVTATKLTLKEEKLHNLISALDSESIVDLLELQELVQFAERLDFDETRITKYLENQFKEIDLKDYQTLVLGCTHFIFFKDMIQKLVTKEISIIDGNEGTIRHLQNILRTKKSLNQGSGKVEFYNSGVIAKEGKDLERYQILFRRLEEIEKLSLGY</sequence>
<evidence type="ECO:0000256" key="5">
    <source>
        <dbReference type="ARBA" id="ARBA00023235"/>
    </source>
</evidence>
<evidence type="ECO:0000256" key="6">
    <source>
        <dbReference type="ARBA" id="ARBA00023316"/>
    </source>
</evidence>
<dbReference type="GO" id="GO:0008360">
    <property type="term" value="P:regulation of cell shape"/>
    <property type="evidence" value="ECO:0007669"/>
    <property type="project" value="UniProtKB-KW"/>
</dbReference>
<keyword evidence="4 8" id="KW-0573">Peptidoglycan synthesis</keyword>
<evidence type="ECO:0000313" key="10">
    <source>
        <dbReference type="Proteomes" id="UP000007041"/>
    </source>
</evidence>
<dbReference type="SUPFAM" id="SSF53681">
    <property type="entry name" value="Aspartate/glutamate racemase"/>
    <property type="match status" value="2"/>
</dbReference>
<comment type="function">
    <text evidence="8">Provides the (R)-glutamate required for cell wall biosynthesis.</text>
</comment>
<dbReference type="AlphaFoldDB" id="E3PV65"/>
<dbReference type="InterPro" id="IPR004391">
    <property type="entry name" value="Glu_race"/>
</dbReference>
<keyword evidence="10" id="KW-1185">Reference proteome</keyword>
<name>E3PV65_ACESD</name>
<dbReference type="GO" id="GO:0008881">
    <property type="term" value="F:glutamate racemase activity"/>
    <property type="evidence" value="ECO:0007669"/>
    <property type="project" value="UniProtKB-UniRule"/>
</dbReference>
<feature type="active site" description="Proton donor/acceptor" evidence="8">
    <location>
        <position position="79"/>
    </location>
</feature>
<dbReference type="InterPro" id="IPR015942">
    <property type="entry name" value="Asp/Glu/hydantoin_racemase"/>
</dbReference>
<dbReference type="HAMAP" id="MF_00258">
    <property type="entry name" value="Glu_racemase"/>
    <property type="match status" value="1"/>
</dbReference>
<evidence type="ECO:0000256" key="4">
    <source>
        <dbReference type="ARBA" id="ARBA00022984"/>
    </source>
</evidence>
<reference evidence="10" key="1">
    <citation type="journal article" date="2010" name="BMC Genomics">
        <title>Clostridium sticklandii, a specialist in amino acid degradation:revisiting its metabolism through its genome sequence.</title>
        <authorList>
            <person name="Fonknechten N."/>
            <person name="Chaussonnerie S."/>
            <person name="Tricot S."/>
            <person name="Lajus A."/>
            <person name="Andreesen J.R."/>
            <person name="Perchat N."/>
            <person name="Pelletier E."/>
            <person name="Gouyvenoux M."/>
            <person name="Barbe V."/>
            <person name="Salanoubat M."/>
            <person name="Le Paslier D."/>
            <person name="Weissenbach J."/>
            <person name="Cohen G.N."/>
            <person name="Kreimeyer A."/>
        </authorList>
    </citation>
    <scope>NUCLEOTIDE SEQUENCE [LARGE SCALE GENOMIC DNA]</scope>
    <source>
        <strain evidence="10">ATCC 12662 / DSM 519 / JCM 1433 / CCUG 9281 / NCIMB 10654 / HF</strain>
    </source>
</reference>